<comment type="caution">
    <text evidence="2">The sequence shown here is derived from an EMBL/GenBank/DDBJ whole genome shotgun (WGS) entry which is preliminary data.</text>
</comment>
<feature type="region of interest" description="Disordered" evidence="1">
    <location>
        <begin position="124"/>
        <end position="154"/>
    </location>
</feature>
<proteinExistence type="predicted"/>
<dbReference type="RefSeq" id="WP_120730946.1">
    <property type="nucleotide sequence ID" value="NZ_RBAK01000012.1"/>
</dbReference>
<evidence type="ECO:0000256" key="1">
    <source>
        <dbReference type="SAM" id="MobiDB-lite"/>
    </source>
</evidence>
<dbReference type="EMBL" id="RBAK01000012">
    <property type="protein sequence ID" value="RKN41064.1"/>
    <property type="molecule type" value="Genomic_DNA"/>
</dbReference>
<name>A0A3A9YZF2_9ACTN</name>
<evidence type="ECO:0000313" key="3">
    <source>
        <dbReference type="Proteomes" id="UP000281726"/>
    </source>
</evidence>
<keyword evidence="3" id="KW-1185">Reference proteome</keyword>
<dbReference type="OrthoDB" id="6381175at2"/>
<sequence>MAKSSKRWTTGVGFAAAATAMVAGIWIVGPQASADETLQLKGLTGIPAGGVVSGMVAIEAKVDGRPDSVVFHLDGPADLTRTERVAPYFFGGDNKGSPFGWDSRTVSEGKYTLTAVASRGSSTARRSVTFTVDQDGGTTPAPTTPAPTDPSKPKLWVTSDMSEPGGETDADDISALAALSVYASKFSLAKVVVGGEQRITDCAGAMTHARNAYGAYLKNLELSSICGLQGGFTTCTASNPWVKNPPATVKALIGAVRAGGLTVLNWGPMTESAGAACWLEHNAPQDVPKLSIISHWTVTSPGFPIDPNCGPDRSACEYVHELAAKNKIKLIELGAAGQKFINTARGACDANVTIPKKGLGVHLNAKYAGITPDFSDSITFLVFLHGGIADYDTNGKGDANFNKAYDRVCAQAPAIFDDLRTAVR</sequence>
<dbReference type="Proteomes" id="UP000281726">
    <property type="component" value="Unassembled WGS sequence"/>
</dbReference>
<organism evidence="2 3">
    <name type="scientific">Micromonospora endolithica</name>
    <dbReference type="NCBI Taxonomy" id="230091"/>
    <lineage>
        <taxon>Bacteria</taxon>
        <taxon>Bacillati</taxon>
        <taxon>Actinomycetota</taxon>
        <taxon>Actinomycetes</taxon>
        <taxon>Micromonosporales</taxon>
        <taxon>Micromonosporaceae</taxon>
        <taxon>Micromonospora</taxon>
    </lineage>
</organism>
<evidence type="ECO:0000313" key="2">
    <source>
        <dbReference type="EMBL" id="RKN41064.1"/>
    </source>
</evidence>
<gene>
    <name evidence="2" type="ORF">D7223_25300</name>
</gene>
<dbReference type="AlphaFoldDB" id="A0A3A9YZF2"/>
<reference evidence="2 3" key="1">
    <citation type="journal article" date="2004" name="Syst. Appl. Microbiol.">
        <title>Cryptoendolithic actinomycetes from antarctic sandstone rock samples: Micromonospora endolithica sp. nov. and two isolates related to Micromonospora coerulea Jensen 1932.</title>
        <authorList>
            <person name="Hirsch P."/>
            <person name="Mevs U."/>
            <person name="Kroppenstedt R.M."/>
            <person name="Schumann P."/>
            <person name="Stackebrandt E."/>
        </authorList>
    </citation>
    <scope>NUCLEOTIDE SEQUENCE [LARGE SCALE GENOMIC DNA]</scope>
    <source>
        <strain evidence="2 3">JCM 12677</strain>
    </source>
</reference>
<protein>
    <submittedName>
        <fullName evidence="2">Uncharacterized protein</fullName>
    </submittedName>
</protein>
<accession>A0A3A9YZF2</accession>